<dbReference type="PANTHER" id="PTHR15364:SF0">
    <property type="entry name" value="2'-DEOXYNUCLEOSIDE 5'-PHOSPHATE N-HYDROLASE 1"/>
    <property type="match status" value="1"/>
</dbReference>
<protein>
    <submittedName>
        <fullName evidence="1">Nucleoside 2-deoxyribosyltransferase</fullName>
    </submittedName>
</protein>
<dbReference type="GO" id="GO:0009159">
    <property type="term" value="P:deoxyribonucleoside monophosphate catabolic process"/>
    <property type="evidence" value="ECO:0007669"/>
    <property type="project" value="TreeGrafter"/>
</dbReference>
<dbReference type="GO" id="GO:0070694">
    <property type="term" value="F:5-hydroxymethyl-dUMP N-hydrolase activity"/>
    <property type="evidence" value="ECO:0007669"/>
    <property type="project" value="TreeGrafter"/>
</dbReference>
<evidence type="ECO:0000313" key="1">
    <source>
        <dbReference type="EMBL" id="HIQ70337.1"/>
    </source>
</evidence>
<dbReference type="InterPro" id="IPR007710">
    <property type="entry name" value="Nucleoside_deoxyribTrfase"/>
</dbReference>
<dbReference type="Gene3D" id="3.40.50.450">
    <property type="match status" value="2"/>
</dbReference>
<dbReference type="InterPro" id="IPR051239">
    <property type="entry name" value="2'-dNMP_N-hydrolase"/>
</dbReference>
<evidence type="ECO:0000313" key="2">
    <source>
        <dbReference type="Proteomes" id="UP000886874"/>
    </source>
</evidence>
<reference evidence="1" key="2">
    <citation type="journal article" date="2021" name="PeerJ">
        <title>Extensive microbial diversity within the chicken gut microbiome revealed by metagenomics and culture.</title>
        <authorList>
            <person name="Gilroy R."/>
            <person name="Ravi A."/>
            <person name="Getino M."/>
            <person name="Pursley I."/>
            <person name="Horton D.L."/>
            <person name="Alikhan N.F."/>
            <person name="Baker D."/>
            <person name="Gharbi K."/>
            <person name="Hall N."/>
            <person name="Watson M."/>
            <person name="Adriaenssens E.M."/>
            <person name="Foster-Nyarko E."/>
            <person name="Jarju S."/>
            <person name="Secka A."/>
            <person name="Antonio M."/>
            <person name="Oren A."/>
            <person name="Chaudhuri R.R."/>
            <person name="La Ragione R."/>
            <person name="Hildebrand F."/>
            <person name="Pallen M.J."/>
        </authorList>
    </citation>
    <scope>NUCLEOTIDE SEQUENCE</scope>
    <source>
        <strain evidence="1">ChiSjej2B20-13462</strain>
    </source>
</reference>
<gene>
    <name evidence="1" type="ORF">IAA67_08415</name>
</gene>
<proteinExistence type="predicted"/>
<dbReference type="PANTHER" id="PTHR15364">
    <property type="entry name" value="2'-DEOXYNUCLEOSIDE 5'-PHOSPHATE N-HYDROLASE 1"/>
    <property type="match status" value="1"/>
</dbReference>
<reference evidence="1" key="1">
    <citation type="submission" date="2020-10" db="EMBL/GenBank/DDBJ databases">
        <authorList>
            <person name="Gilroy R."/>
        </authorList>
    </citation>
    <scope>NUCLEOTIDE SEQUENCE</scope>
    <source>
        <strain evidence="1">ChiSjej2B20-13462</strain>
    </source>
</reference>
<dbReference type="Pfam" id="PF05014">
    <property type="entry name" value="Nuc_deoxyrib_tr"/>
    <property type="match status" value="2"/>
</dbReference>
<dbReference type="SUPFAM" id="SSF52309">
    <property type="entry name" value="N-(deoxy)ribosyltransferase-like"/>
    <property type="match status" value="2"/>
</dbReference>
<dbReference type="Proteomes" id="UP000886874">
    <property type="component" value="Unassembled WGS sequence"/>
</dbReference>
<accession>A0A9D0Z6X8</accession>
<dbReference type="AlphaFoldDB" id="A0A9D0Z6X8"/>
<organism evidence="1 2">
    <name type="scientific">Candidatus Avoscillospira stercorigallinarum</name>
    <dbReference type="NCBI Taxonomy" id="2840708"/>
    <lineage>
        <taxon>Bacteria</taxon>
        <taxon>Bacillati</taxon>
        <taxon>Bacillota</taxon>
        <taxon>Clostridia</taxon>
        <taxon>Eubacteriales</taxon>
        <taxon>Oscillospiraceae</taxon>
        <taxon>Oscillospiraceae incertae sedis</taxon>
        <taxon>Candidatus Avoscillospira</taxon>
    </lineage>
</organism>
<comment type="caution">
    <text evidence="1">The sequence shown here is derived from an EMBL/GenBank/DDBJ whole genome shotgun (WGS) entry which is preliminary data.</text>
</comment>
<sequence length="363" mass="40575">MNQEKLYLAGPMCFYIDGYPRWYVMRDRAKVKGFAVTMPSEGELEMDPVDLRKNARIIFENCVKCMEASTAILCNLEFYRGPDVDGGSIFELGMAYAKGAHCYCYTRDKRPMVWKYQGSTLKNGAVYDQKGRVLPYGDLPFSPNIVGSSKIIEGDFDDCLRVFSVDMEEKRKHAAAASPVAPQKACADHAGGPVVYLAGPERYDADAADVYAHRKALCAEKGFHAIVPTDAVPGLPLPDTDDPYRNAYLTFLRQQQHVRDCDILLANLNDFHGWEPDGDTAFECGMAYQLGKKMYSYMACTAPMIQRVPNFGPESGYRDACGCNAENFDYPINLMFSASMPVYEGDFEAALEQMAASFWKQNT</sequence>
<name>A0A9D0Z6X8_9FIRM</name>
<dbReference type="EMBL" id="DVFN01000120">
    <property type="protein sequence ID" value="HIQ70337.1"/>
    <property type="molecule type" value="Genomic_DNA"/>
</dbReference>